<dbReference type="InterPro" id="IPR003772">
    <property type="entry name" value="YceD"/>
</dbReference>
<evidence type="ECO:0000313" key="2">
    <source>
        <dbReference type="Proteomes" id="UP000093352"/>
    </source>
</evidence>
<evidence type="ECO:0000313" key="1">
    <source>
        <dbReference type="EMBL" id="RDY20920.1"/>
    </source>
</evidence>
<name>A0A371IKE0_9FIRM</name>
<dbReference type="Proteomes" id="UP000093352">
    <property type="component" value="Unassembled WGS sequence"/>
</dbReference>
<dbReference type="RefSeq" id="WP_068913203.1">
    <property type="nucleotide sequence ID" value="NZ_MBEW02000017.1"/>
</dbReference>
<protein>
    <submittedName>
        <fullName evidence="1">DUF177 domain-containing protein</fullName>
    </submittedName>
</protein>
<accession>A0A371IKE0</accession>
<organism evidence="1 2">
    <name type="scientific">Criibacterium bergeronii</name>
    <dbReference type="NCBI Taxonomy" id="1871336"/>
    <lineage>
        <taxon>Bacteria</taxon>
        <taxon>Bacillati</taxon>
        <taxon>Bacillota</taxon>
        <taxon>Clostridia</taxon>
        <taxon>Peptostreptococcales</taxon>
        <taxon>Filifactoraceae</taxon>
        <taxon>Criibacterium</taxon>
    </lineage>
</organism>
<keyword evidence="2" id="KW-1185">Reference proteome</keyword>
<proteinExistence type="predicted"/>
<comment type="caution">
    <text evidence="1">The sequence shown here is derived from an EMBL/GenBank/DDBJ whole genome shotgun (WGS) entry which is preliminary data.</text>
</comment>
<sequence length="168" mass="18913">MKIQINDLLISSKKNFEYFLELDDVKALSIDGREVRFNSPPRISIKITKDIADELYANVDVAMNVNINCVRCLDDMNVDTTINISGKLVDSDKFSEEDVILITNKELDTKEILEDAAFELLNDNLYCDASCKGLCQTCGANLNHKNCNCDAVGVKIDPRLEKLKDFLN</sequence>
<dbReference type="AlphaFoldDB" id="A0A371IKE0"/>
<dbReference type="EMBL" id="MBEW02000017">
    <property type="protein sequence ID" value="RDY20920.1"/>
    <property type="molecule type" value="Genomic_DNA"/>
</dbReference>
<reference evidence="1 2" key="1">
    <citation type="journal article" date="2016" name="Genome Announc.">
        <title>Draft Genome Sequence of Criibacterium bergeronii gen. nov., sp. nov., Strain CCRI-22567T, Isolated from a Vaginal Sample from a Woman with Bacterial Vaginosis.</title>
        <authorList>
            <person name="Maheux A.F."/>
            <person name="Berube E."/>
            <person name="Boudreau D.K."/>
            <person name="Raymond F."/>
            <person name="Corbeil J."/>
            <person name="Roy P.H."/>
            <person name="Boissinot M."/>
            <person name="Omar R.F."/>
        </authorList>
    </citation>
    <scope>NUCLEOTIDE SEQUENCE [LARGE SCALE GENOMIC DNA]</scope>
    <source>
        <strain evidence="1 2">CCRI-22567</strain>
    </source>
</reference>
<gene>
    <name evidence="1" type="ORF">BBG48_007605</name>
</gene>
<dbReference type="Pfam" id="PF02620">
    <property type="entry name" value="YceD"/>
    <property type="match status" value="1"/>
</dbReference>
<dbReference type="STRING" id="1871336.BBG48_09830"/>